<dbReference type="InterPro" id="IPR027417">
    <property type="entry name" value="P-loop_NTPase"/>
</dbReference>
<reference evidence="2 3" key="1">
    <citation type="submission" date="2016-04" db="EMBL/GenBank/DDBJ databases">
        <title>Genome sequence of Methanobrevibacter cuticularis DSM 11139.</title>
        <authorList>
            <person name="Poehlein A."/>
            <person name="Seedorf H."/>
            <person name="Daniel R."/>
        </authorList>
    </citation>
    <scope>NUCLEOTIDE SEQUENCE [LARGE SCALE GENOMIC DNA]</scope>
    <source>
        <strain evidence="2 3">DSM 11139</strain>
    </source>
</reference>
<gene>
    <name evidence="2" type="ORF">MBCUT_04000</name>
</gene>
<protein>
    <submittedName>
        <fullName evidence="2">Putative AAA-ATPase</fullName>
    </submittedName>
</protein>
<dbReference type="SUPFAM" id="SSF52540">
    <property type="entry name" value="P-loop containing nucleoside triphosphate hydrolases"/>
    <property type="match status" value="1"/>
</dbReference>
<evidence type="ECO:0000313" key="3">
    <source>
        <dbReference type="Proteomes" id="UP000077275"/>
    </source>
</evidence>
<evidence type="ECO:0000259" key="1">
    <source>
        <dbReference type="Pfam" id="PF09820"/>
    </source>
</evidence>
<organism evidence="2 3">
    <name type="scientific">Methanobrevibacter cuticularis</name>
    <dbReference type="NCBI Taxonomy" id="47311"/>
    <lineage>
        <taxon>Archaea</taxon>
        <taxon>Methanobacteriati</taxon>
        <taxon>Methanobacteriota</taxon>
        <taxon>Methanomada group</taxon>
        <taxon>Methanobacteria</taxon>
        <taxon>Methanobacteriales</taxon>
        <taxon>Methanobacteriaceae</taxon>
        <taxon>Methanobrevibacter</taxon>
    </lineage>
</organism>
<accession>A0A166CUV9</accession>
<sequence>MKKLPIGISTFSKIIEDDYIYVDKTEHIYKMLNNGELYFFSRPRRFGKSLLLSTLEELFKGNKELFKGLYIYDKWDWDKKYPIISLDFGNIVHDTPEKLEISLEEFVDGIAEKYNINLKKSFLSSKFAELLEKIHEKTGSKVVILIDEYDKAINSHIDDIEIAKTNRDKLRSFYQVLKANDAHLNFVFITGVTKFSKASIFSELNNLDDITIHPEYVNICGYTQDEFETDFKEHIKRNIKATNMKEEDLLESIKQWYNGYSWDGKNFVYNPFTVLKFLDTGKFANYWFDTGTPKLLVDLIKEDYTDIEVLTKKESEFSGIFPNFELENLDFATVLLQTGYLTIKSEKTYPGEQSVYKLAIPNREVKESLFSYIIGFYTKYSAEKIEPMTKNMFRYITKLDTENLQKSFETLLHKIPNLLYGDLKKELEAHYQILVISWLQLLGFDIEAEVMNIKGRIDAVLKYNNLVVIAEFKFSREKSHDVMIEDALTQIIRKEYYKSYQNKNVILLGMAFNQRDVKCKLIKLEEALHKYQ</sequence>
<dbReference type="Pfam" id="PF08011">
    <property type="entry name" value="PDDEXK_9"/>
    <property type="match status" value="1"/>
</dbReference>
<dbReference type="AlphaFoldDB" id="A0A166CUV9"/>
<comment type="caution">
    <text evidence="2">The sequence shown here is derived from an EMBL/GenBank/DDBJ whole genome shotgun (WGS) entry which is preliminary data.</text>
</comment>
<evidence type="ECO:0000313" key="2">
    <source>
        <dbReference type="EMBL" id="KZX16997.1"/>
    </source>
</evidence>
<name>A0A166CUV9_9EURY</name>
<dbReference type="OrthoDB" id="74831at2157"/>
<feature type="domain" description="AAA-ATPase-like" evidence="1">
    <location>
        <begin position="5"/>
        <end position="201"/>
    </location>
</feature>
<dbReference type="Pfam" id="PF09820">
    <property type="entry name" value="AAA-ATPase_like"/>
    <property type="match status" value="1"/>
</dbReference>
<dbReference type="RefSeq" id="WP_067258258.1">
    <property type="nucleotide sequence ID" value="NZ_LWMW01000075.1"/>
</dbReference>
<dbReference type="Proteomes" id="UP000077275">
    <property type="component" value="Unassembled WGS sequence"/>
</dbReference>
<proteinExistence type="predicted"/>
<dbReference type="InterPro" id="IPR018631">
    <property type="entry name" value="AAA-ATPase-like_dom"/>
</dbReference>
<dbReference type="InterPro" id="IPR012547">
    <property type="entry name" value="PDDEXK_9"/>
</dbReference>
<dbReference type="STRING" id="47311.MBCUT_04000"/>
<keyword evidence="3" id="KW-1185">Reference proteome</keyword>
<dbReference type="EMBL" id="LWMW01000075">
    <property type="protein sequence ID" value="KZX16997.1"/>
    <property type="molecule type" value="Genomic_DNA"/>
</dbReference>
<dbReference type="PATRIC" id="fig|47311.3.peg.463"/>
<dbReference type="Gene3D" id="3.40.50.300">
    <property type="entry name" value="P-loop containing nucleotide triphosphate hydrolases"/>
    <property type="match status" value="1"/>
</dbReference>
<dbReference type="PANTHER" id="PTHR34825">
    <property type="entry name" value="CONSERVED PROTEIN, WITH A WEAK D-GALACTARATE DEHYDRATASE/ALTRONATE HYDROLASE DOMAIN"/>
    <property type="match status" value="1"/>
</dbReference>
<dbReference type="PANTHER" id="PTHR34825:SF1">
    <property type="entry name" value="AAA-ATPASE-LIKE DOMAIN-CONTAINING PROTEIN"/>
    <property type="match status" value="1"/>
</dbReference>